<proteinExistence type="predicted"/>
<dbReference type="AlphaFoldDB" id="A0A916T9F8"/>
<comment type="caution">
    <text evidence="1">The sequence shown here is derived from an EMBL/GenBank/DDBJ whole genome shotgun (WGS) entry which is preliminary data.</text>
</comment>
<accession>A0A916T9F8</accession>
<evidence type="ECO:0000313" key="1">
    <source>
        <dbReference type="EMBL" id="GGB35219.1"/>
    </source>
</evidence>
<dbReference type="Proteomes" id="UP000605148">
    <property type="component" value="Unassembled WGS sequence"/>
</dbReference>
<reference evidence="1" key="1">
    <citation type="journal article" date="2014" name="Int. J. Syst. Evol. Microbiol.">
        <title>Complete genome sequence of Corynebacterium casei LMG S-19264T (=DSM 44701T), isolated from a smear-ripened cheese.</title>
        <authorList>
            <consortium name="US DOE Joint Genome Institute (JGI-PGF)"/>
            <person name="Walter F."/>
            <person name="Albersmeier A."/>
            <person name="Kalinowski J."/>
            <person name="Ruckert C."/>
        </authorList>
    </citation>
    <scope>NUCLEOTIDE SEQUENCE</scope>
    <source>
        <strain evidence="1">CGMCC 1.12426</strain>
    </source>
</reference>
<gene>
    <name evidence="1" type="ORF">GCM10011316_04180</name>
</gene>
<evidence type="ECO:0008006" key="3">
    <source>
        <dbReference type="Google" id="ProtNLM"/>
    </source>
</evidence>
<sequence>MTFATPSRKVWEQPFRPETNLVTMARLLSTGLLGFALAIPAAYATENRAYFSWNKAPRPPSCESASVQAAVAGTLARARTDYAGGRTITAIDGVREVAFQENQISPLARRFCRGTASLSDGSTHSVHYKLTEHGGFVGLSWAVEACLAPLDKWRVYGSYCSTTRPR</sequence>
<keyword evidence="2" id="KW-1185">Reference proteome</keyword>
<protein>
    <recommendedName>
        <fullName evidence="3">Cytoplasmic protein</fullName>
    </recommendedName>
</protein>
<dbReference type="EMBL" id="BMFA01000001">
    <property type="protein sequence ID" value="GGB35219.1"/>
    <property type="molecule type" value="Genomic_DNA"/>
</dbReference>
<name>A0A916T9F8_9HYPH</name>
<reference evidence="1" key="2">
    <citation type="submission" date="2020-09" db="EMBL/GenBank/DDBJ databases">
        <authorList>
            <person name="Sun Q."/>
            <person name="Zhou Y."/>
        </authorList>
    </citation>
    <scope>NUCLEOTIDE SEQUENCE</scope>
    <source>
        <strain evidence="1">CGMCC 1.12426</strain>
    </source>
</reference>
<evidence type="ECO:0000313" key="2">
    <source>
        <dbReference type="Proteomes" id="UP000605148"/>
    </source>
</evidence>
<organism evidence="1 2">
    <name type="scientific">Roseibium aquae</name>
    <dbReference type="NCBI Taxonomy" id="1323746"/>
    <lineage>
        <taxon>Bacteria</taxon>
        <taxon>Pseudomonadati</taxon>
        <taxon>Pseudomonadota</taxon>
        <taxon>Alphaproteobacteria</taxon>
        <taxon>Hyphomicrobiales</taxon>
        <taxon>Stappiaceae</taxon>
        <taxon>Roseibium</taxon>
    </lineage>
</organism>